<keyword evidence="1" id="KW-0732">Signal</keyword>
<name>A0ABV2HC29_9HYPH</name>
<gene>
    <name evidence="2" type="ORF">ABID21_004221</name>
</gene>
<organism evidence="2 3">
    <name type="scientific">Pseudorhizobium tarimense</name>
    <dbReference type="NCBI Taxonomy" id="1079109"/>
    <lineage>
        <taxon>Bacteria</taxon>
        <taxon>Pseudomonadati</taxon>
        <taxon>Pseudomonadota</taxon>
        <taxon>Alphaproteobacteria</taxon>
        <taxon>Hyphomicrobiales</taxon>
        <taxon>Rhizobiaceae</taxon>
        <taxon>Rhizobium/Agrobacterium group</taxon>
        <taxon>Pseudorhizobium</taxon>
    </lineage>
</organism>
<feature type="chain" id="PRO_5046789366" evidence="1">
    <location>
        <begin position="24"/>
        <end position="75"/>
    </location>
</feature>
<evidence type="ECO:0000256" key="1">
    <source>
        <dbReference type="SAM" id="SignalP"/>
    </source>
</evidence>
<comment type="caution">
    <text evidence="2">The sequence shown here is derived from an EMBL/GenBank/DDBJ whole genome shotgun (WGS) entry which is preliminary data.</text>
</comment>
<proteinExistence type="predicted"/>
<evidence type="ECO:0000313" key="2">
    <source>
        <dbReference type="EMBL" id="MET3588088.1"/>
    </source>
</evidence>
<sequence length="75" mass="8347">MRPIHIAAAAALLCSLAATHSNAADMVEWPQRPAAQTVYRTDVTVYNQLECEDLLITYRKPPAAELVRVCHPLIF</sequence>
<keyword evidence="3" id="KW-1185">Reference proteome</keyword>
<evidence type="ECO:0000313" key="3">
    <source>
        <dbReference type="Proteomes" id="UP001549031"/>
    </source>
</evidence>
<protein>
    <submittedName>
        <fullName evidence="2">Uncharacterized protein</fullName>
    </submittedName>
</protein>
<reference evidence="2 3" key="1">
    <citation type="submission" date="2024-06" db="EMBL/GenBank/DDBJ databases">
        <title>Genomic Encyclopedia of Type Strains, Phase IV (KMG-IV): sequencing the most valuable type-strain genomes for metagenomic binning, comparative biology and taxonomic classification.</title>
        <authorList>
            <person name="Goeker M."/>
        </authorList>
    </citation>
    <scope>NUCLEOTIDE SEQUENCE [LARGE SCALE GENOMIC DNA]</scope>
    <source>
        <strain evidence="2 3">DSM 105042</strain>
    </source>
</reference>
<dbReference type="EMBL" id="JBEPLJ010000019">
    <property type="protein sequence ID" value="MET3588088.1"/>
    <property type="molecule type" value="Genomic_DNA"/>
</dbReference>
<accession>A0ABV2HC29</accession>
<feature type="signal peptide" evidence="1">
    <location>
        <begin position="1"/>
        <end position="23"/>
    </location>
</feature>
<dbReference type="Proteomes" id="UP001549031">
    <property type="component" value="Unassembled WGS sequence"/>
</dbReference>